<proteinExistence type="predicted"/>
<sequence length="58" mass="6284">IESQPTLVEDANIIFVKNINDQEAQPAENDGLLHGLELFLVTFGLGCAIFLAALDQTI</sequence>
<protein>
    <submittedName>
        <fullName evidence="1">9213_t:CDS:1</fullName>
    </submittedName>
</protein>
<keyword evidence="2" id="KW-1185">Reference proteome</keyword>
<name>A0ACA9QS52_9GLOM</name>
<reference evidence="1" key="1">
    <citation type="submission" date="2021-06" db="EMBL/GenBank/DDBJ databases">
        <authorList>
            <person name="Kallberg Y."/>
            <person name="Tangrot J."/>
            <person name="Rosling A."/>
        </authorList>
    </citation>
    <scope>NUCLEOTIDE SEQUENCE</scope>
    <source>
        <strain evidence="1">IL203A</strain>
    </source>
</reference>
<accession>A0ACA9QS52</accession>
<gene>
    <name evidence="1" type="ORF">DHETER_LOCUS14991</name>
</gene>
<dbReference type="EMBL" id="CAJVPU010049005">
    <property type="protein sequence ID" value="CAG8756603.1"/>
    <property type="molecule type" value="Genomic_DNA"/>
</dbReference>
<feature type="non-terminal residue" evidence="1">
    <location>
        <position position="1"/>
    </location>
</feature>
<organism evidence="1 2">
    <name type="scientific">Dentiscutata heterogama</name>
    <dbReference type="NCBI Taxonomy" id="1316150"/>
    <lineage>
        <taxon>Eukaryota</taxon>
        <taxon>Fungi</taxon>
        <taxon>Fungi incertae sedis</taxon>
        <taxon>Mucoromycota</taxon>
        <taxon>Glomeromycotina</taxon>
        <taxon>Glomeromycetes</taxon>
        <taxon>Diversisporales</taxon>
        <taxon>Gigasporaceae</taxon>
        <taxon>Dentiscutata</taxon>
    </lineage>
</organism>
<dbReference type="Proteomes" id="UP000789702">
    <property type="component" value="Unassembled WGS sequence"/>
</dbReference>
<comment type="caution">
    <text evidence="1">The sequence shown here is derived from an EMBL/GenBank/DDBJ whole genome shotgun (WGS) entry which is preliminary data.</text>
</comment>
<evidence type="ECO:0000313" key="2">
    <source>
        <dbReference type="Proteomes" id="UP000789702"/>
    </source>
</evidence>
<feature type="non-terminal residue" evidence="1">
    <location>
        <position position="58"/>
    </location>
</feature>
<evidence type="ECO:0000313" key="1">
    <source>
        <dbReference type="EMBL" id="CAG8756603.1"/>
    </source>
</evidence>